<comment type="caution">
    <text evidence="2">The sequence shown here is derived from an EMBL/GenBank/DDBJ whole genome shotgun (WGS) entry which is preliminary data.</text>
</comment>
<protein>
    <submittedName>
        <fullName evidence="2">Uncharacterized protein</fullName>
    </submittedName>
</protein>
<accession>A0A2S3Z8P9</accession>
<evidence type="ECO:0000256" key="1">
    <source>
        <dbReference type="SAM" id="MobiDB-lite"/>
    </source>
</evidence>
<name>A0A2S3Z8P9_9MICO</name>
<evidence type="ECO:0000313" key="2">
    <source>
        <dbReference type="EMBL" id="POH61910.1"/>
    </source>
</evidence>
<dbReference type="EMBL" id="PPXF01000058">
    <property type="protein sequence ID" value="POH61910.1"/>
    <property type="molecule type" value="Genomic_DNA"/>
</dbReference>
<dbReference type="RefSeq" id="WP_103432023.1">
    <property type="nucleotide sequence ID" value="NZ_PPXF01000058.1"/>
</dbReference>
<organism evidence="2 3">
    <name type="scientific">Cryobacterium zongtaii</name>
    <dbReference type="NCBI Taxonomy" id="1259217"/>
    <lineage>
        <taxon>Bacteria</taxon>
        <taxon>Bacillati</taxon>
        <taxon>Actinomycetota</taxon>
        <taxon>Actinomycetes</taxon>
        <taxon>Micrococcales</taxon>
        <taxon>Microbacteriaceae</taxon>
        <taxon>Cryobacterium</taxon>
    </lineage>
</organism>
<evidence type="ECO:0000313" key="3">
    <source>
        <dbReference type="Proteomes" id="UP000237104"/>
    </source>
</evidence>
<dbReference type="Proteomes" id="UP000237104">
    <property type="component" value="Unassembled WGS sequence"/>
</dbReference>
<sequence>MALWSRRPTDAPSAEGAAAVFGVGMQVVVRLDRSRYPDSTVEDPIGVITAPGELVGSALYAPVVGKEAVWVVHFEEPFYGLDGTGPHESARVSQGSLEAAPES</sequence>
<gene>
    <name evidence="2" type="ORF">C3B59_15170</name>
</gene>
<reference evidence="2 3" key="1">
    <citation type="submission" date="2018-01" db="EMBL/GenBank/DDBJ databases">
        <title>Cryobacterium sp. nov., from glaciers in China.</title>
        <authorList>
            <person name="Liu Q."/>
            <person name="Xin Y.-H."/>
        </authorList>
    </citation>
    <scope>NUCLEOTIDE SEQUENCE [LARGE SCALE GENOMIC DNA]</scope>
    <source>
        <strain evidence="2 3">TMB1-8</strain>
    </source>
</reference>
<feature type="region of interest" description="Disordered" evidence="1">
    <location>
        <begin position="82"/>
        <end position="103"/>
    </location>
</feature>
<proteinExistence type="predicted"/>
<dbReference type="AlphaFoldDB" id="A0A2S3Z8P9"/>
<dbReference type="OrthoDB" id="3543799at2"/>